<protein>
    <submittedName>
        <fullName evidence="2">Hpt domain-containing protein</fullName>
    </submittedName>
</protein>
<dbReference type="AlphaFoldDB" id="A0A4Q2KFZ0"/>
<dbReference type="OrthoDB" id="1669200at2"/>
<reference evidence="2 3" key="1">
    <citation type="journal article" date="2019" name="Gut">
        <title>Antibiotics-induced monodominance of a novel gut bacterial order.</title>
        <authorList>
            <person name="Hildebrand F."/>
            <person name="Moitinho-Silva L."/>
            <person name="Blasche S."/>
            <person name="Jahn M.T."/>
            <person name="Gossmann T.I."/>
            <person name="Heuerta-Cepas J."/>
            <person name="Hercog R."/>
            <person name="Luetge M."/>
            <person name="Bahram M."/>
            <person name="Pryszlak A."/>
            <person name="Alves R.J."/>
            <person name="Waszak S.M."/>
            <person name="Zhu A."/>
            <person name="Ye L."/>
            <person name="Costea P.I."/>
            <person name="Aalvink S."/>
            <person name="Belzer C."/>
            <person name="Forslund S.K."/>
            <person name="Sunagawa S."/>
            <person name="Hentschel U."/>
            <person name="Merten C."/>
            <person name="Patil K.R."/>
            <person name="Benes V."/>
            <person name="Bork P."/>
        </authorList>
    </citation>
    <scope>NUCLEOTIDE SEQUENCE [LARGE SCALE GENOMIC DNA]</scope>
    <source>
        <strain evidence="2 3">HDS1380</strain>
    </source>
</reference>
<keyword evidence="3" id="KW-1185">Reference proteome</keyword>
<gene>
    <name evidence="2" type="ORF">ESZ91_07000</name>
</gene>
<evidence type="ECO:0000313" key="3">
    <source>
        <dbReference type="Proteomes" id="UP000291269"/>
    </source>
</evidence>
<dbReference type="GO" id="GO:0000160">
    <property type="term" value="P:phosphorelay signal transduction system"/>
    <property type="evidence" value="ECO:0007669"/>
    <property type="project" value="InterPro"/>
</dbReference>
<dbReference type="InterPro" id="IPR036641">
    <property type="entry name" value="HPT_dom_sf"/>
</dbReference>
<dbReference type="Proteomes" id="UP000291269">
    <property type="component" value="Unassembled WGS sequence"/>
</dbReference>
<dbReference type="SUPFAM" id="SSF47226">
    <property type="entry name" value="Histidine-containing phosphotransfer domain, HPT domain"/>
    <property type="match status" value="1"/>
</dbReference>
<name>A0A4Q2KFZ0_9FIRM</name>
<organism evidence="2 3">
    <name type="scientific">Candidatus Borkfalkia ceftriaxoniphila</name>
    <dbReference type="NCBI Taxonomy" id="2508949"/>
    <lineage>
        <taxon>Bacteria</taxon>
        <taxon>Bacillati</taxon>
        <taxon>Bacillota</taxon>
        <taxon>Clostridia</taxon>
        <taxon>Christensenellales</taxon>
        <taxon>Christensenellaceae</taxon>
        <taxon>Candidatus Borkfalkia</taxon>
    </lineage>
</organism>
<feature type="domain" description="HPt" evidence="1">
    <location>
        <begin position="50"/>
        <end position="107"/>
    </location>
</feature>
<evidence type="ECO:0000313" key="2">
    <source>
        <dbReference type="EMBL" id="RXZ62133.1"/>
    </source>
</evidence>
<dbReference type="Gene3D" id="1.20.120.160">
    <property type="entry name" value="HPT domain"/>
    <property type="match status" value="1"/>
</dbReference>
<dbReference type="Pfam" id="PF01627">
    <property type="entry name" value="Hpt"/>
    <property type="match status" value="1"/>
</dbReference>
<dbReference type="EMBL" id="SDOZ01000002">
    <property type="protein sequence ID" value="RXZ62133.1"/>
    <property type="molecule type" value="Genomic_DNA"/>
</dbReference>
<evidence type="ECO:0000259" key="1">
    <source>
        <dbReference type="Pfam" id="PF01627"/>
    </source>
</evidence>
<sequence length="128" mass="14540">MIIFKKDKESMDINEFYREIGVDAKDVLNRLGSVVLIKKYLNKFAKDGTFADLKKGIAEKDYQAAFRAAHTLKGICLNLELLPLSEISVNLTDILRNYTPDRESDLNGTFESFSKAYSEIVAKLENLQ</sequence>
<accession>A0A4Q2KFZ0</accession>
<dbReference type="InterPro" id="IPR008207">
    <property type="entry name" value="Sig_transdc_His_kin_Hpt_dom"/>
</dbReference>
<proteinExistence type="predicted"/>
<comment type="caution">
    <text evidence="2">The sequence shown here is derived from an EMBL/GenBank/DDBJ whole genome shotgun (WGS) entry which is preliminary data.</text>
</comment>